<dbReference type="PANTHER" id="PTHR21248:SF22">
    <property type="entry name" value="PHOSPHOLIPASE D"/>
    <property type="match status" value="1"/>
</dbReference>
<dbReference type="SMART" id="SM00155">
    <property type="entry name" value="PLDc"/>
    <property type="match status" value="2"/>
</dbReference>
<dbReference type="EMBL" id="VFOU01000003">
    <property type="protein sequence ID" value="TQL71327.1"/>
    <property type="molecule type" value="Genomic_DNA"/>
</dbReference>
<dbReference type="GO" id="GO:0030572">
    <property type="term" value="F:phosphatidyltransferase activity"/>
    <property type="evidence" value="ECO:0007669"/>
    <property type="project" value="UniProtKB-ARBA"/>
</dbReference>
<sequence>MRSPRRTSNPSPARGVVKVTGIVAAVAATVPVVVAAGLAAADWLVHTDREKRRAPNPGKFHAQLEHSDLTIYTSGDELYDDMIEAINSAQHTVLMGTYIWKADEVGQRFIDAFNAAAERGVKVHVLYDGFANLVVPRAFYRQLAEQVHVARLPFIGLRFWKGPLRHTGFNHSKVLTVDGEIGFVGGYNIGSQYADYWRDTHIREIGPGVWGMQHSVAQLWNELHVADDHIAWSPPRMWQPDIEVNANLPVQLVYPIRQMYLKAIARASHSIYVTTPYFIPDQQIVQALIQASQRGVDVRVMVPKESNHVVADWVSRGFYGQLLDAGMTILLYTSSMIHAKTATIDGQWSTVGTANIDRLSLSYNYETNVEIIDPRFAAELEKIFEADSEHCEVLNSSQWRDRHPMARVVELALRPLRPWL</sequence>
<dbReference type="CDD" id="cd09110">
    <property type="entry name" value="PLDc_CLS_1"/>
    <property type="match status" value="1"/>
</dbReference>
<dbReference type="Gene3D" id="3.30.870.10">
    <property type="entry name" value="Endonuclease Chain A"/>
    <property type="match status" value="2"/>
</dbReference>
<feature type="domain" description="PLD phosphodiesterase" evidence="2">
    <location>
        <begin position="333"/>
        <end position="360"/>
    </location>
</feature>
<dbReference type="PROSITE" id="PS50035">
    <property type="entry name" value="PLD"/>
    <property type="match status" value="2"/>
</dbReference>
<protein>
    <submittedName>
        <fullName evidence="3">Cardiolipin synthase</fullName>
    </submittedName>
</protein>
<dbReference type="Proteomes" id="UP000319746">
    <property type="component" value="Unassembled WGS sequence"/>
</dbReference>
<keyword evidence="1" id="KW-0812">Transmembrane</keyword>
<dbReference type="Pfam" id="PF13091">
    <property type="entry name" value="PLDc_2"/>
    <property type="match status" value="2"/>
</dbReference>
<dbReference type="AlphaFoldDB" id="A0A543AFG8"/>
<evidence type="ECO:0000313" key="3">
    <source>
        <dbReference type="EMBL" id="TQL71327.1"/>
    </source>
</evidence>
<proteinExistence type="predicted"/>
<feature type="domain" description="PLD phosphodiesterase" evidence="2">
    <location>
        <begin position="166"/>
        <end position="193"/>
    </location>
</feature>
<name>A0A543AFG8_9MICC</name>
<keyword evidence="1" id="KW-1133">Transmembrane helix</keyword>
<dbReference type="CDD" id="cd09112">
    <property type="entry name" value="PLDc_CLS_2"/>
    <property type="match status" value="1"/>
</dbReference>
<dbReference type="PANTHER" id="PTHR21248">
    <property type="entry name" value="CARDIOLIPIN SYNTHASE"/>
    <property type="match status" value="1"/>
</dbReference>
<keyword evidence="1" id="KW-0472">Membrane</keyword>
<dbReference type="OrthoDB" id="9762009at2"/>
<evidence type="ECO:0000313" key="4">
    <source>
        <dbReference type="Proteomes" id="UP000319746"/>
    </source>
</evidence>
<dbReference type="RefSeq" id="WP_141866866.1">
    <property type="nucleotide sequence ID" value="NZ_BAABAN010000002.1"/>
</dbReference>
<gene>
    <name evidence="3" type="ORF">FB556_1802</name>
</gene>
<evidence type="ECO:0000256" key="1">
    <source>
        <dbReference type="SAM" id="Phobius"/>
    </source>
</evidence>
<feature type="transmembrane region" description="Helical" evidence="1">
    <location>
        <begin position="20"/>
        <end position="45"/>
    </location>
</feature>
<keyword evidence="4" id="KW-1185">Reference proteome</keyword>
<dbReference type="InterPro" id="IPR001736">
    <property type="entry name" value="PLipase_D/transphosphatidylase"/>
</dbReference>
<accession>A0A543AFG8</accession>
<dbReference type="GO" id="GO:0032049">
    <property type="term" value="P:cardiolipin biosynthetic process"/>
    <property type="evidence" value="ECO:0007669"/>
    <property type="project" value="UniProtKB-ARBA"/>
</dbReference>
<comment type="caution">
    <text evidence="3">The sequence shown here is derived from an EMBL/GenBank/DDBJ whole genome shotgun (WGS) entry which is preliminary data.</text>
</comment>
<dbReference type="InterPro" id="IPR025202">
    <property type="entry name" value="PLD-like_dom"/>
</dbReference>
<dbReference type="SUPFAM" id="SSF56024">
    <property type="entry name" value="Phospholipase D/nuclease"/>
    <property type="match status" value="2"/>
</dbReference>
<reference evidence="3 4" key="1">
    <citation type="submission" date="2019-06" db="EMBL/GenBank/DDBJ databases">
        <title>Sequencing the genomes of 1000 actinobacteria strains.</title>
        <authorList>
            <person name="Klenk H.-P."/>
        </authorList>
    </citation>
    <scope>NUCLEOTIDE SEQUENCE [LARGE SCALE GENOMIC DNA]</scope>
    <source>
        <strain evidence="3 4">DSM 24083</strain>
    </source>
</reference>
<organism evidence="3 4">
    <name type="scientific">Enteractinococcus coprophilus</name>
    <dbReference type="NCBI Taxonomy" id="1027633"/>
    <lineage>
        <taxon>Bacteria</taxon>
        <taxon>Bacillati</taxon>
        <taxon>Actinomycetota</taxon>
        <taxon>Actinomycetes</taxon>
        <taxon>Micrococcales</taxon>
        <taxon>Micrococcaceae</taxon>
    </lineage>
</organism>
<evidence type="ECO:0000259" key="2">
    <source>
        <dbReference type="PROSITE" id="PS50035"/>
    </source>
</evidence>